<dbReference type="PANTHER" id="PTHR31286:SF99">
    <property type="entry name" value="DUF4283 DOMAIN-CONTAINING PROTEIN"/>
    <property type="match status" value="1"/>
</dbReference>
<dbReference type="AlphaFoldDB" id="A0AAE0AQF1"/>
<dbReference type="InterPro" id="IPR025558">
    <property type="entry name" value="DUF4283"/>
</dbReference>
<feature type="region of interest" description="Disordered" evidence="1">
    <location>
        <begin position="336"/>
        <end position="355"/>
    </location>
</feature>
<keyword evidence="4" id="KW-1185">Reference proteome</keyword>
<evidence type="ECO:0000313" key="4">
    <source>
        <dbReference type="Proteomes" id="UP001281410"/>
    </source>
</evidence>
<dbReference type="SUPFAM" id="SSF56219">
    <property type="entry name" value="DNase I-like"/>
    <property type="match status" value="1"/>
</dbReference>
<protein>
    <recommendedName>
        <fullName evidence="2">DUF4283 domain-containing protein</fullName>
    </recommendedName>
</protein>
<dbReference type="PANTHER" id="PTHR31286">
    <property type="entry name" value="GLYCINE-RICH CELL WALL STRUCTURAL PROTEIN 1.8-LIKE"/>
    <property type="match status" value="1"/>
</dbReference>
<proteinExistence type="predicted"/>
<evidence type="ECO:0000256" key="1">
    <source>
        <dbReference type="SAM" id="MobiDB-lite"/>
    </source>
</evidence>
<reference evidence="3" key="1">
    <citation type="journal article" date="2023" name="Plant J.">
        <title>Genome sequences and population genomics provide insights into the demographic history, inbreeding, and mutation load of two 'living fossil' tree species of Dipteronia.</title>
        <authorList>
            <person name="Feng Y."/>
            <person name="Comes H.P."/>
            <person name="Chen J."/>
            <person name="Zhu S."/>
            <person name="Lu R."/>
            <person name="Zhang X."/>
            <person name="Li P."/>
            <person name="Qiu J."/>
            <person name="Olsen K.M."/>
            <person name="Qiu Y."/>
        </authorList>
    </citation>
    <scope>NUCLEOTIDE SEQUENCE</scope>
    <source>
        <strain evidence="3">NBL</strain>
    </source>
</reference>
<dbReference type="Gene3D" id="3.60.10.10">
    <property type="entry name" value="Endonuclease/exonuclease/phosphatase"/>
    <property type="match status" value="1"/>
</dbReference>
<organism evidence="3 4">
    <name type="scientific">Dipteronia sinensis</name>
    <dbReference type="NCBI Taxonomy" id="43782"/>
    <lineage>
        <taxon>Eukaryota</taxon>
        <taxon>Viridiplantae</taxon>
        <taxon>Streptophyta</taxon>
        <taxon>Embryophyta</taxon>
        <taxon>Tracheophyta</taxon>
        <taxon>Spermatophyta</taxon>
        <taxon>Magnoliopsida</taxon>
        <taxon>eudicotyledons</taxon>
        <taxon>Gunneridae</taxon>
        <taxon>Pentapetalae</taxon>
        <taxon>rosids</taxon>
        <taxon>malvids</taxon>
        <taxon>Sapindales</taxon>
        <taxon>Sapindaceae</taxon>
        <taxon>Hippocastanoideae</taxon>
        <taxon>Acereae</taxon>
        <taxon>Dipteronia</taxon>
    </lineage>
</organism>
<name>A0AAE0AQF1_9ROSI</name>
<feature type="domain" description="DUF4283" evidence="2">
    <location>
        <begin position="42"/>
        <end position="123"/>
    </location>
</feature>
<dbReference type="InterPro" id="IPR040256">
    <property type="entry name" value="At4g02000-like"/>
</dbReference>
<gene>
    <name evidence="3" type="ORF">Dsin_009000</name>
</gene>
<comment type="caution">
    <text evidence="3">The sequence shown here is derived from an EMBL/GenBank/DDBJ whole genome shotgun (WGS) entry which is preliminary data.</text>
</comment>
<evidence type="ECO:0000313" key="3">
    <source>
        <dbReference type="EMBL" id="KAK3221975.1"/>
    </source>
</evidence>
<dbReference type="InterPro" id="IPR036691">
    <property type="entry name" value="Endo/exonu/phosph_ase_sf"/>
</dbReference>
<accession>A0AAE0AQF1</accession>
<dbReference type="Proteomes" id="UP001281410">
    <property type="component" value="Unassembled WGS sequence"/>
</dbReference>
<sequence>MKVVQTEYPLSSNSTSLLTMEIGSVLPTPPPPPIEVADEGCKAWKNCVVGYFIEKQLSFSLVNNIAMKILGNCGLLEVLANEKGFYFFRFSDDDSCSKVLEAGPWLFAERMIILKKWHSRLVLTKESYSEVPVWVKFFNIPNEYWTEKGLSYVASAVGKPLYADSLTETMKRILYSRISVEIDATSKLIDSFDLLIGEGNEHNNGERVEILVEYQWKPKICLECKSFGHNAAACPSLKHVEGISDENRGSKMKQEWVKVNRGISSLPLSILRSEVHTIASNSKEEVVDTSNKFVAFIKEEEEAYSNEDSPGIASSDISLWHSKINNIDRIPTVGLSSTSEASSHKKKKRNSKASKSSKIIHCHACLRDNNDTFRISFVYGSNDDRARRALWENICANLSAGTHWIVLGDFNVARGVHDTIEGSSRRSVAMDEFEDCLQATELDDLRFLGFFHT</sequence>
<dbReference type="Pfam" id="PF14111">
    <property type="entry name" value="DUF4283"/>
    <property type="match status" value="1"/>
</dbReference>
<dbReference type="EMBL" id="JANJYJ010000003">
    <property type="protein sequence ID" value="KAK3221975.1"/>
    <property type="molecule type" value="Genomic_DNA"/>
</dbReference>
<evidence type="ECO:0000259" key="2">
    <source>
        <dbReference type="Pfam" id="PF14111"/>
    </source>
</evidence>